<protein>
    <submittedName>
        <fullName evidence="2">Uncharacterized protein</fullName>
    </submittedName>
</protein>
<accession>A0A4U8YRU6</accession>
<keyword evidence="3" id="KW-1185">Reference proteome</keyword>
<feature type="region of interest" description="Disordered" evidence="1">
    <location>
        <begin position="22"/>
        <end position="41"/>
    </location>
</feature>
<evidence type="ECO:0000256" key="1">
    <source>
        <dbReference type="SAM" id="MobiDB-lite"/>
    </source>
</evidence>
<evidence type="ECO:0000313" key="2">
    <source>
        <dbReference type="EMBL" id="VFQ46600.1"/>
    </source>
</evidence>
<gene>
    <name evidence="2" type="ORF">MSL71_42700</name>
</gene>
<reference evidence="2 3" key="1">
    <citation type="submission" date="2019-03" db="EMBL/GenBank/DDBJ databases">
        <authorList>
            <person name="Nijsse B."/>
        </authorList>
    </citation>
    <scope>NUCLEOTIDE SEQUENCE [LARGE SCALE GENOMIC DNA]</scope>
    <source>
        <strain evidence="2">Desulfoluna butyratoxydans MSL71</strain>
    </source>
</reference>
<name>A0A4U8YRU6_9BACT</name>
<dbReference type="EMBL" id="CAADHO010000010">
    <property type="protein sequence ID" value="VFQ46600.1"/>
    <property type="molecule type" value="Genomic_DNA"/>
</dbReference>
<dbReference type="AlphaFoldDB" id="A0A4U8YRU6"/>
<sequence>MLYRMSVFFIIGEKGRKGKAFSMTMTPASHNPMGGRPQKRPWFHPRAFLVSEKRADVY</sequence>
<evidence type="ECO:0000313" key="3">
    <source>
        <dbReference type="Proteomes" id="UP000507962"/>
    </source>
</evidence>
<organism evidence="2 3">
    <name type="scientific">Desulfoluna butyratoxydans</name>
    <dbReference type="NCBI Taxonomy" id="231438"/>
    <lineage>
        <taxon>Bacteria</taxon>
        <taxon>Pseudomonadati</taxon>
        <taxon>Thermodesulfobacteriota</taxon>
        <taxon>Desulfobacteria</taxon>
        <taxon>Desulfobacterales</taxon>
        <taxon>Desulfolunaceae</taxon>
        <taxon>Desulfoluna</taxon>
    </lineage>
</organism>
<dbReference type="Proteomes" id="UP000507962">
    <property type="component" value="Unassembled WGS sequence"/>
</dbReference>
<proteinExistence type="predicted"/>